<dbReference type="GO" id="GO:0016625">
    <property type="term" value="F:oxidoreductase activity, acting on the aldehyde or oxo group of donors, iron-sulfur protein as acceptor"/>
    <property type="evidence" value="ECO:0007669"/>
    <property type="project" value="UniProtKB-ARBA"/>
</dbReference>
<dbReference type="InterPro" id="IPR011766">
    <property type="entry name" value="TPP_enzyme_TPP-bd"/>
</dbReference>
<gene>
    <name evidence="3" type="ORF">ESZ91_02870</name>
</gene>
<dbReference type="OrthoDB" id="9775140at2"/>
<dbReference type="AlphaFoldDB" id="A0A4Q2KBI6"/>
<sequence length="248" mass="27117">MKVFEKTKMLTDVPLHYCPGCTHGIVHRLVAESLEELGVQEQCIGIAPVGCAVFAYDYFNCDMLEAAHGRAPAVATGVKRCHPDKMVFVYQGDGDLASIGMAETVHAAARGEHITIIFINNSIYGMTGGQMAPTTLLGQKATTCQSGRDAAVNGYPIRVCELLATLDAPYYIERVSTHDVKHVLAAKKAIKKALQFQKEGKGYSFVEVLVSCPTNWHMTPVGALEFMKEQTSRTFPLGVYRDKSKEEA</sequence>
<dbReference type="GO" id="GO:0030976">
    <property type="term" value="F:thiamine pyrophosphate binding"/>
    <property type="evidence" value="ECO:0007669"/>
    <property type="project" value="InterPro"/>
</dbReference>
<feature type="domain" description="Thiamine pyrophosphate enzyme TPP-binding" evidence="2">
    <location>
        <begin position="57"/>
        <end position="208"/>
    </location>
</feature>
<protein>
    <submittedName>
        <fullName evidence="3">MFS transporter</fullName>
    </submittedName>
</protein>
<evidence type="ECO:0000313" key="4">
    <source>
        <dbReference type="Proteomes" id="UP000291269"/>
    </source>
</evidence>
<evidence type="ECO:0000259" key="2">
    <source>
        <dbReference type="Pfam" id="PF02775"/>
    </source>
</evidence>
<organism evidence="3 4">
    <name type="scientific">Candidatus Borkfalkia ceftriaxoniphila</name>
    <dbReference type="NCBI Taxonomy" id="2508949"/>
    <lineage>
        <taxon>Bacteria</taxon>
        <taxon>Bacillati</taxon>
        <taxon>Bacillota</taxon>
        <taxon>Clostridia</taxon>
        <taxon>Christensenellales</taxon>
        <taxon>Christensenellaceae</taxon>
        <taxon>Candidatus Borkfalkia</taxon>
    </lineage>
</organism>
<reference evidence="3 4" key="1">
    <citation type="journal article" date="2019" name="Gut">
        <title>Antibiotics-induced monodominance of a novel gut bacterial order.</title>
        <authorList>
            <person name="Hildebrand F."/>
            <person name="Moitinho-Silva L."/>
            <person name="Blasche S."/>
            <person name="Jahn M.T."/>
            <person name="Gossmann T.I."/>
            <person name="Heuerta-Cepas J."/>
            <person name="Hercog R."/>
            <person name="Luetge M."/>
            <person name="Bahram M."/>
            <person name="Pryszlak A."/>
            <person name="Alves R.J."/>
            <person name="Waszak S.M."/>
            <person name="Zhu A."/>
            <person name="Ye L."/>
            <person name="Costea P.I."/>
            <person name="Aalvink S."/>
            <person name="Belzer C."/>
            <person name="Forslund S.K."/>
            <person name="Sunagawa S."/>
            <person name="Hentschel U."/>
            <person name="Merten C."/>
            <person name="Patil K.R."/>
            <person name="Benes V."/>
            <person name="Bork P."/>
        </authorList>
    </citation>
    <scope>NUCLEOTIDE SEQUENCE [LARGE SCALE GENOMIC DNA]</scope>
    <source>
        <strain evidence="3 4">HDS1380</strain>
    </source>
</reference>
<dbReference type="EMBL" id="SDOZ01000002">
    <property type="protein sequence ID" value="RXZ61347.1"/>
    <property type="molecule type" value="Genomic_DNA"/>
</dbReference>
<dbReference type="RefSeq" id="WP_129223947.1">
    <property type="nucleotide sequence ID" value="NZ_SDOZ01000002.1"/>
</dbReference>
<name>A0A4Q2KBI6_9FIRM</name>
<evidence type="ECO:0000256" key="1">
    <source>
        <dbReference type="ARBA" id="ARBA00023002"/>
    </source>
</evidence>
<dbReference type="GO" id="GO:0045333">
    <property type="term" value="P:cellular respiration"/>
    <property type="evidence" value="ECO:0007669"/>
    <property type="project" value="UniProtKB-ARBA"/>
</dbReference>
<keyword evidence="4" id="KW-1185">Reference proteome</keyword>
<evidence type="ECO:0000313" key="3">
    <source>
        <dbReference type="EMBL" id="RXZ61347.1"/>
    </source>
</evidence>
<proteinExistence type="predicted"/>
<comment type="caution">
    <text evidence="3">The sequence shown here is derived from an EMBL/GenBank/DDBJ whole genome shotgun (WGS) entry which is preliminary data.</text>
</comment>
<dbReference type="Gene3D" id="3.40.50.970">
    <property type="match status" value="1"/>
</dbReference>
<accession>A0A4Q2KBI6</accession>
<dbReference type="SUPFAM" id="SSF52518">
    <property type="entry name" value="Thiamin diphosphate-binding fold (THDP-binding)"/>
    <property type="match status" value="1"/>
</dbReference>
<dbReference type="Pfam" id="PF02775">
    <property type="entry name" value="TPP_enzyme_C"/>
    <property type="match status" value="1"/>
</dbReference>
<keyword evidence="1" id="KW-0560">Oxidoreductase</keyword>
<dbReference type="InterPro" id="IPR051457">
    <property type="entry name" value="2-oxoacid:Fd_oxidoreductase"/>
</dbReference>
<dbReference type="PANTHER" id="PTHR48084:SF3">
    <property type="entry name" value="SUBUNIT OF PYRUVATE:FLAVODOXIN OXIDOREDUCTASE"/>
    <property type="match status" value="1"/>
</dbReference>
<dbReference type="PANTHER" id="PTHR48084">
    <property type="entry name" value="2-OXOGLUTARATE OXIDOREDUCTASE SUBUNIT KORB-RELATED"/>
    <property type="match status" value="1"/>
</dbReference>
<dbReference type="InterPro" id="IPR029061">
    <property type="entry name" value="THDP-binding"/>
</dbReference>
<dbReference type="Proteomes" id="UP000291269">
    <property type="component" value="Unassembled WGS sequence"/>
</dbReference>